<gene>
    <name evidence="1" type="ORF">SBA1_60014</name>
</gene>
<organism evidence="1 2">
    <name type="scientific">Candidatus Sulfotelmatobacter kueseliae</name>
    <dbReference type="NCBI Taxonomy" id="2042962"/>
    <lineage>
        <taxon>Bacteria</taxon>
        <taxon>Pseudomonadati</taxon>
        <taxon>Acidobacteriota</taxon>
        <taxon>Terriglobia</taxon>
        <taxon>Terriglobales</taxon>
        <taxon>Candidatus Korobacteraceae</taxon>
        <taxon>Candidatus Sulfotelmatobacter</taxon>
    </lineage>
</organism>
<evidence type="ECO:0000313" key="1">
    <source>
        <dbReference type="EMBL" id="SPF45460.1"/>
    </source>
</evidence>
<name>A0A2U3L0U1_9BACT</name>
<accession>A0A2U3L0U1</accession>
<sequence>MGCVLASSAGGLKSISVSLLELSPGSLSSALTSTWSDRGGAGFGALLDWEAEDEDASGVGEFWVGGFGVDEFAGAEPSGFDVLCAHALKQPPRSTSRNQTRISLF</sequence>
<reference evidence="2" key="1">
    <citation type="submission" date="2018-02" db="EMBL/GenBank/DDBJ databases">
        <authorList>
            <person name="Hausmann B."/>
        </authorList>
    </citation>
    <scope>NUCLEOTIDE SEQUENCE [LARGE SCALE GENOMIC DNA]</scope>
    <source>
        <strain evidence="2">Peat soil MAG SbA1</strain>
    </source>
</reference>
<protein>
    <submittedName>
        <fullName evidence="1">Uncharacterized protein</fullName>
    </submittedName>
</protein>
<proteinExistence type="predicted"/>
<dbReference type="AlphaFoldDB" id="A0A2U3L0U1"/>
<dbReference type="Proteomes" id="UP000238701">
    <property type="component" value="Unassembled WGS sequence"/>
</dbReference>
<evidence type="ECO:0000313" key="2">
    <source>
        <dbReference type="Proteomes" id="UP000238701"/>
    </source>
</evidence>
<dbReference type="EMBL" id="OMOD01000155">
    <property type="protein sequence ID" value="SPF45460.1"/>
    <property type="molecule type" value="Genomic_DNA"/>
</dbReference>